<dbReference type="EC" id="1.8.4.12" evidence="3"/>
<reference evidence="9" key="1">
    <citation type="submission" date="2019-05" db="EMBL/GenBank/DDBJ databases">
        <title>Whole genome sequencing of Pseudanabaena catenata USMAC16.</title>
        <authorList>
            <person name="Khan Z."/>
            <person name="Omar W.M."/>
            <person name="Convey P."/>
            <person name="Merican F."/>
            <person name="Najimudin N."/>
        </authorList>
    </citation>
    <scope>NUCLEOTIDE SEQUENCE</scope>
    <source>
        <strain evidence="9">USMAC16</strain>
    </source>
</reference>
<dbReference type="RefSeq" id="WP_040687945.1">
    <property type="nucleotide sequence ID" value="NZ_VBTY01000063.1"/>
</dbReference>
<protein>
    <recommendedName>
        <fullName evidence="3">peptide-methionine (R)-S-oxide reductase</fullName>
        <ecNumber evidence="3">1.8.4.12</ecNumber>
    </recommendedName>
</protein>
<dbReference type="AlphaFoldDB" id="A0A9X4M6S1"/>
<comment type="cofactor">
    <cofactor evidence="1">
        <name>Zn(2+)</name>
        <dbReference type="ChEBI" id="CHEBI:29105"/>
    </cofactor>
</comment>
<comment type="caution">
    <text evidence="9">The sequence shown here is derived from an EMBL/GenBank/DDBJ whole genome shotgun (WGS) entry which is preliminary data.</text>
</comment>
<evidence type="ECO:0000256" key="3">
    <source>
        <dbReference type="ARBA" id="ARBA00012499"/>
    </source>
</evidence>
<evidence type="ECO:0000313" key="10">
    <source>
        <dbReference type="Proteomes" id="UP001152872"/>
    </source>
</evidence>
<evidence type="ECO:0000313" key="9">
    <source>
        <dbReference type="EMBL" id="MDG3494768.1"/>
    </source>
</evidence>
<evidence type="ECO:0000256" key="1">
    <source>
        <dbReference type="ARBA" id="ARBA00001947"/>
    </source>
</evidence>
<accession>A0A9X4M6S1</accession>
<dbReference type="GO" id="GO:0030091">
    <property type="term" value="P:protein repair"/>
    <property type="evidence" value="ECO:0007669"/>
    <property type="project" value="InterPro"/>
</dbReference>
<evidence type="ECO:0000256" key="7">
    <source>
        <dbReference type="ARBA" id="ARBA00048488"/>
    </source>
</evidence>
<evidence type="ECO:0000259" key="8">
    <source>
        <dbReference type="PROSITE" id="PS51790"/>
    </source>
</evidence>
<dbReference type="GO" id="GO:0033743">
    <property type="term" value="F:peptide-methionine (R)-S-oxide reductase activity"/>
    <property type="evidence" value="ECO:0007669"/>
    <property type="project" value="UniProtKB-EC"/>
</dbReference>
<evidence type="ECO:0000256" key="4">
    <source>
        <dbReference type="ARBA" id="ARBA00022723"/>
    </source>
</evidence>
<sequence>MKKRNFLLTGAAVVGGSWLLQFWRSPSTNTAIALDTNSPDQFNQATKRYKIMKTEEEWKQILTPEQFKVLRKHGTERAFTSPLDKEYSKGNYNCAGCDLPLFTSDTKFNSRTGWPSFFAPIEGAIGTTVDNSLFMQRVEVHCSRCGGHLGHVFNDGPNPTGQRYCMNGVSLKFIPA</sequence>
<evidence type="ECO:0000256" key="2">
    <source>
        <dbReference type="ARBA" id="ARBA00007174"/>
    </source>
</evidence>
<dbReference type="InterPro" id="IPR011057">
    <property type="entry name" value="Mss4-like_sf"/>
</dbReference>
<organism evidence="9 10">
    <name type="scientific">Pseudanabaena catenata USMAC16</name>
    <dbReference type="NCBI Taxonomy" id="1855837"/>
    <lineage>
        <taxon>Bacteria</taxon>
        <taxon>Bacillati</taxon>
        <taxon>Cyanobacteriota</taxon>
        <taxon>Cyanophyceae</taxon>
        <taxon>Pseudanabaenales</taxon>
        <taxon>Pseudanabaenaceae</taxon>
        <taxon>Pseudanabaena</taxon>
    </lineage>
</organism>
<dbReference type="GO" id="GO:0006979">
    <property type="term" value="P:response to oxidative stress"/>
    <property type="evidence" value="ECO:0007669"/>
    <property type="project" value="InterPro"/>
</dbReference>
<keyword evidence="6 9" id="KW-0560">Oxidoreductase</keyword>
<comment type="catalytic activity">
    <reaction evidence="7">
        <text>L-methionyl-[protein] + [thioredoxin]-disulfide + H2O = L-methionyl-(R)-S-oxide-[protein] + [thioredoxin]-dithiol</text>
        <dbReference type="Rhea" id="RHEA:24164"/>
        <dbReference type="Rhea" id="RHEA-COMP:10698"/>
        <dbReference type="Rhea" id="RHEA-COMP:10700"/>
        <dbReference type="Rhea" id="RHEA-COMP:12313"/>
        <dbReference type="Rhea" id="RHEA-COMP:12314"/>
        <dbReference type="ChEBI" id="CHEBI:15377"/>
        <dbReference type="ChEBI" id="CHEBI:16044"/>
        <dbReference type="ChEBI" id="CHEBI:29950"/>
        <dbReference type="ChEBI" id="CHEBI:45764"/>
        <dbReference type="ChEBI" id="CHEBI:50058"/>
        <dbReference type="EC" id="1.8.4.12"/>
    </reaction>
</comment>
<dbReference type="GO" id="GO:0046872">
    <property type="term" value="F:metal ion binding"/>
    <property type="evidence" value="ECO:0007669"/>
    <property type="project" value="UniProtKB-KW"/>
</dbReference>
<feature type="domain" description="MsrB" evidence="8">
    <location>
        <begin position="55"/>
        <end position="176"/>
    </location>
</feature>
<keyword evidence="5" id="KW-0862">Zinc</keyword>
<dbReference type="InterPro" id="IPR028427">
    <property type="entry name" value="Met_Sox_Rdtase_MsrB"/>
</dbReference>
<gene>
    <name evidence="9" type="primary">msrB</name>
    <name evidence="9" type="ORF">FEV09_09370</name>
</gene>
<keyword evidence="10" id="KW-1185">Reference proteome</keyword>
<evidence type="ECO:0000256" key="5">
    <source>
        <dbReference type="ARBA" id="ARBA00022833"/>
    </source>
</evidence>
<dbReference type="PANTHER" id="PTHR10173:SF57">
    <property type="entry name" value="PEPTIDE-METHIONINE (R)-S-OXIDE REDUCTASE"/>
    <property type="match status" value="1"/>
</dbReference>
<dbReference type="NCBIfam" id="TIGR00357">
    <property type="entry name" value="peptide-methionine (R)-S-oxide reductase MsrB"/>
    <property type="match status" value="1"/>
</dbReference>
<dbReference type="InterPro" id="IPR002579">
    <property type="entry name" value="Met_Sox_Rdtase_MsrB_dom"/>
</dbReference>
<dbReference type="PROSITE" id="PS51790">
    <property type="entry name" value="MSRB"/>
    <property type="match status" value="1"/>
</dbReference>
<dbReference type="EMBL" id="VBTY01000063">
    <property type="protein sequence ID" value="MDG3494768.1"/>
    <property type="molecule type" value="Genomic_DNA"/>
</dbReference>
<dbReference type="FunFam" id="2.170.150.20:FF:000001">
    <property type="entry name" value="Peptide methionine sulfoxide reductase MsrB"/>
    <property type="match status" value="1"/>
</dbReference>
<dbReference type="Gene3D" id="2.170.150.20">
    <property type="entry name" value="Peptide methionine sulfoxide reductase"/>
    <property type="match status" value="1"/>
</dbReference>
<dbReference type="Pfam" id="PF01641">
    <property type="entry name" value="SelR"/>
    <property type="match status" value="1"/>
</dbReference>
<dbReference type="GO" id="GO:0005737">
    <property type="term" value="C:cytoplasm"/>
    <property type="evidence" value="ECO:0007669"/>
    <property type="project" value="TreeGrafter"/>
</dbReference>
<evidence type="ECO:0000256" key="6">
    <source>
        <dbReference type="ARBA" id="ARBA00023002"/>
    </source>
</evidence>
<dbReference type="Proteomes" id="UP001152872">
    <property type="component" value="Unassembled WGS sequence"/>
</dbReference>
<keyword evidence="4" id="KW-0479">Metal-binding</keyword>
<comment type="similarity">
    <text evidence="2">Belongs to the MsrB Met sulfoxide reductase family.</text>
</comment>
<name>A0A9X4M6S1_9CYAN</name>
<dbReference type="SUPFAM" id="SSF51316">
    <property type="entry name" value="Mss4-like"/>
    <property type="match status" value="1"/>
</dbReference>
<dbReference type="PANTHER" id="PTHR10173">
    <property type="entry name" value="METHIONINE SULFOXIDE REDUCTASE"/>
    <property type="match status" value="1"/>
</dbReference>
<proteinExistence type="inferred from homology"/>